<proteinExistence type="predicted"/>
<organism evidence="1">
    <name type="scientific">Ixodes scapularis</name>
    <name type="common">Black-legged tick</name>
    <name type="synonym">Deer tick</name>
    <dbReference type="NCBI Taxonomy" id="6945"/>
    <lineage>
        <taxon>Eukaryota</taxon>
        <taxon>Metazoa</taxon>
        <taxon>Ecdysozoa</taxon>
        <taxon>Arthropoda</taxon>
        <taxon>Chelicerata</taxon>
        <taxon>Arachnida</taxon>
        <taxon>Acari</taxon>
        <taxon>Parasitiformes</taxon>
        <taxon>Ixodida</taxon>
        <taxon>Ixodoidea</taxon>
        <taxon>Ixodidae</taxon>
        <taxon>Ixodinae</taxon>
        <taxon>Ixodes</taxon>
    </lineage>
</organism>
<sequence>MLRMMMVMMISVSVDSARRRRRWDNPGRSFAAKATAKHLLYIAGITWHIRPCHQRKKKQKTSETELGSLCLCVCVCVRSVAL</sequence>
<evidence type="ECO:0000313" key="1">
    <source>
        <dbReference type="EMBL" id="MOY35327.1"/>
    </source>
</evidence>
<dbReference type="AlphaFoldDB" id="A0A4D5RG64"/>
<accession>A0A4D5RG64</accession>
<name>A0A4D5RG64_IXOSC</name>
<dbReference type="EMBL" id="GHJT01001356">
    <property type="protein sequence ID" value="MOY35327.1"/>
    <property type="molecule type" value="Transcribed_RNA"/>
</dbReference>
<reference evidence="1" key="1">
    <citation type="submission" date="2019-04" db="EMBL/GenBank/DDBJ databases">
        <title>An insight into the mialome of Ixodes scapularis.</title>
        <authorList>
            <person name="Ribeiro J.M."/>
            <person name="Mather T.N."/>
            <person name="Karim S."/>
        </authorList>
    </citation>
    <scope>NUCLEOTIDE SEQUENCE</scope>
</reference>
<protein>
    <submittedName>
        <fullName evidence="1">Uncharacterized protein</fullName>
    </submittedName>
</protein>